<dbReference type="RefSeq" id="WP_386401923.1">
    <property type="nucleotide sequence ID" value="NZ_JBHSPT010000065.1"/>
</dbReference>
<gene>
    <name evidence="1" type="ORF">ACFP50_26410</name>
</gene>
<accession>A0ABW1M6A0</accession>
<dbReference type="SUPFAM" id="SSF51182">
    <property type="entry name" value="RmlC-like cupins"/>
    <property type="match status" value="1"/>
</dbReference>
<proteinExistence type="predicted"/>
<dbReference type="Proteomes" id="UP001596242">
    <property type="component" value="Unassembled WGS sequence"/>
</dbReference>
<reference evidence="2" key="1">
    <citation type="journal article" date="2019" name="Int. J. Syst. Evol. Microbiol.">
        <title>The Global Catalogue of Microorganisms (GCM) 10K type strain sequencing project: providing services to taxonomists for standard genome sequencing and annotation.</title>
        <authorList>
            <consortium name="The Broad Institute Genomics Platform"/>
            <consortium name="The Broad Institute Genome Sequencing Center for Infectious Disease"/>
            <person name="Wu L."/>
            <person name="Ma J."/>
        </authorList>
    </citation>
    <scope>NUCLEOTIDE SEQUENCE [LARGE SCALE GENOMIC DNA]</scope>
    <source>
        <strain evidence="2">JCM 12763</strain>
    </source>
</reference>
<evidence type="ECO:0000313" key="2">
    <source>
        <dbReference type="Proteomes" id="UP001596242"/>
    </source>
</evidence>
<evidence type="ECO:0000313" key="1">
    <source>
        <dbReference type="EMBL" id="MFC6058835.1"/>
    </source>
</evidence>
<protein>
    <submittedName>
        <fullName evidence="1">Uncharacterized protein</fullName>
    </submittedName>
</protein>
<dbReference type="InterPro" id="IPR011051">
    <property type="entry name" value="RmlC_Cupin_sf"/>
</dbReference>
<comment type="caution">
    <text evidence="1">The sequence shown here is derived from an EMBL/GenBank/DDBJ whole genome shotgun (WGS) entry which is preliminary data.</text>
</comment>
<keyword evidence="2" id="KW-1185">Reference proteome</keyword>
<dbReference type="EMBL" id="JBHSPT010000065">
    <property type="protein sequence ID" value="MFC6058835.1"/>
    <property type="molecule type" value="Genomic_DNA"/>
</dbReference>
<organism evidence="1 2">
    <name type="scientific">Streptomyces pratens</name>
    <dbReference type="NCBI Taxonomy" id="887456"/>
    <lineage>
        <taxon>Bacteria</taxon>
        <taxon>Bacillati</taxon>
        <taxon>Actinomycetota</taxon>
        <taxon>Actinomycetes</taxon>
        <taxon>Kitasatosporales</taxon>
        <taxon>Streptomycetaceae</taxon>
        <taxon>Streptomyces</taxon>
    </lineage>
</organism>
<name>A0ABW1M6A0_9ACTN</name>
<sequence>MGGRQVLAARRLLAESLDGALPERDQVAAAYAVVDELGSPDRLLELIAELACGEGDPEAAARLSYRHVLGFDKLLLVDAGPQHMLRAHVWHAGAGGTGREDIHNHRSALASHVVRGRLWTELYEEVLDGRDAGRAGARDGTRGGTRDGGIATARFEESLAEGSADWLLEPAGPARLRLTHLGQYAAGSTYALPAHTLHRAWCDTEGPTVTLFLETGGRRRRHTDVFTPGGPHAGAVPKVPMNVPGYLKSLGALADLLRSP</sequence>